<evidence type="ECO:0000259" key="1">
    <source>
        <dbReference type="Pfam" id="PF04168"/>
    </source>
</evidence>
<dbReference type="Pfam" id="PF04168">
    <property type="entry name" value="Alpha-E"/>
    <property type="match status" value="1"/>
</dbReference>
<dbReference type="InterPro" id="IPR007296">
    <property type="entry name" value="DUF403"/>
</dbReference>
<dbReference type="Proteomes" id="UP001056255">
    <property type="component" value="Chromosome II"/>
</dbReference>
<gene>
    <name evidence="2" type="ORF">K6Q96_22220</name>
</gene>
<dbReference type="RefSeq" id="WP_251880252.1">
    <property type="nucleotide sequence ID" value="NZ_CP082276.1"/>
</dbReference>
<protein>
    <submittedName>
        <fullName evidence="2">Alpha-E domain-containing protein</fullName>
    </submittedName>
</protein>
<evidence type="ECO:0000313" key="3">
    <source>
        <dbReference type="Proteomes" id="UP001056255"/>
    </source>
</evidence>
<reference evidence="2" key="1">
    <citation type="submission" date="2021-08" db="EMBL/GenBank/DDBJ databases">
        <authorList>
            <person name="Sakaguchi M."/>
            <person name="Kikuchi T."/>
            <person name="Urbanczyk H."/>
        </authorList>
    </citation>
    <scope>NUCLEOTIDE SEQUENCE</scope>
    <source>
        <strain evidence="2">020920N</strain>
    </source>
</reference>
<accession>A0ABY4WZQ9</accession>
<proteinExistence type="predicted"/>
<organism evidence="2 3">
    <name type="scientific">Grimontia kaedaensis</name>
    <dbReference type="NCBI Taxonomy" id="2872157"/>
    <lineage>
        <taxon>Bacteria</taxon>
        <taxon>Pseudomonadati</taxon>
        <taxon>Pseudomonadota</taxon>
        <taxon>Gammaproteobacteria</taxon>
        <taxon>Vibrionales</taxon>
        <taxon>Vibrionaceae</taxon>
        <taxon>Grimontia</taxon>
    </lineage>
</organism>
<sequence>MLSRVAERLFWSARYLERVENIARLVSVYDEVLFDLPRDVKVSWYNLIEINGCVEEFGAIYKDQGEKNVMRFLLAKEDNPSSLLSSLLMVKENIRTTRDVVPEEMWELINELCQYAKNNIQQGINRSNRHAYLNAIIESCQKINGLLADTMSRDESWSFNVMGRYTERADMCTRILDSAVIISVNALPEEKVVLDQAIWSKVLKSQSGYLTCQRTMKTGIDSVVACQFLLGDQNFPRSLKFCLRQIKTASTYLPRYEAVAESAEALRAKTYQVESEDDINLSLSEYLNDIQLALIDLQSQIRDTWFDFKHGEAA</sequence>
<dbReference type="PANTHER" id="PTHR34595:SF7">
    <property type="entry name" value="SLL1039 PROTEIN"/>
    <property type="match status" value="1"/>
</dbReference>
<dbReference type="InterPro" id="IPR051680">
    <property type="entry name" value="ATP-dep_Glu-Cys_Ligase-2"/>
</dbReference>
<keyword evidence="3" id="KW-1185">Reference proteome</keyword>
<feature type="domain" description="DUF403" evidence="1">
    <location>
        <begin position="1"/>
        <end position="306"/>
    </location>
</feature>
<name>A0ABY4WZQ9_9GAMM</name>
<evidence type="ECO:0000313" key="2">
    <source>
        <dbReference type="EMBL" id="USH04450.1"/>
    </source>
</evidence>
<dbReference type="EMBL" id="CP082276">
    <property type="protein sequence ID" value="USH04450.1"/>
    <property type="molecule type" value="Genomic_DNA"/>
</dbReference>
<dbReference type="PANTHER" id="PTHR34595">
    <property type="entry name" value="BLR5612 PROTEIN"/>
    <property type="match status" value="1"/>
</dbReference>